<dbReference type="Proteomes" id="UP000838878">
    <property type="component" value="Chromosome 4"/>
</dbReference>
<dbReference type="EMBL" id="OV170224">
    <property type="protein sequence ID" value="CAH0724235.1"/>
    <property type="molecule type" value="Genomic_DNA"/>
</dbReference>
<dbReference type="AlphaFoldDB" id="A0A8J9VD58"/>
<organism evidence="2 3">
    <name type="scientific">Brenthis ino</name>
    <name type="common">lesser marbled fritillary</name>
    <dbReference type="NCBI Taxonomy" id="405034"/>
    <lineage>
        <taxon>Eukaryota</taxon>
        <taxon>Metazoa</taxon>
        <taxon>Ecdysozoa</taxon>
        <taxon>Arthropoda</taxon>
        <taxon>Hexapoda</taxon>
        <taxon>Insecta</taxon>
        <taxon>Pterygota</taxon>
        <taxon>Neoptera</taxon>
        <taxon>Endopterygota</taxon>
        <taxon>Lepidoptera</taxon>
        <taxon>Glossata</taxon>
        <taxon>Ditrysia</taxon>
        <taxon>Papilionoidea</taxon>
        <taxon>Nymphalidae</taxon>
        <taxon>Heliconiinae</taxon>
        <taxon>Argynnini</taxon>
        <taxon>Brenthis</taxon>
    </lineage>
</organism>
<proteinExistence type="predicted"/>
<dbReference type="Pfam" id="PF03392">
    <property type="entry name" value="OS-D"/>
    <property type="match status" value="1"/>
</dbReference>
<accession>A0A8J9VD58</accession>
<dbReference type="OrthoDB" id="6625994at2759"/>
<protein>
    <recommendedName>
        <fullName evidence="4">Chemosensory protein</fullName>
    </recommendedName>
</protein>
<dbReference type="PANTHER" id="PTHR11257:SF12">
    <property type="entry name" value="EJACULATORY BULB-SPECIFIC PROTEIN 3-RELATED"/>
    <property type="match status" value="1"/>
</dbReference>
<feature type="non-terminal residue" evidence="2">
    <location>
        <position position="123"/>
    </location>
</feature>
<evidence type="ECO:0000313" key="2">
    <source>
        <dbReference type="EMBL" id="CAH0724235.1"/>
    </source>
</evidence>
<dbReference type="InterPro" id="IPR036682">
    <property type="entry name" value="OS_D_A10/PebIII_sf"/>
</dbReference>
<evidence type="ECO:0000256" key="1">
    <source>
        <dbReference type="SAM" id="SignalP"/>
    </source>
</evidence>
<dbReference type="SUPFAM" id="SSF100910">
    <property type="entry name" value="Chemosensory protein Csp2"/>
    <property type="match status" value="1"/>
</dbReference>
<evidence type="ECO:0000313" key="3">
    <source>
        <dbReference type="Proteomes" id="UP000838878"/>
    </source>
</evidence>
<reference evidence="2" key="1">
    <citation type="submission" date="2021-12" db="EMBL/GenBank/DDBJ databases">
        <authorList>
            <person name="Martin H S."/>
        </authorList>
    </citation>
    <scope>NUCLEOTIDE SEQUENCE</scope>
</reference>
<keyword evidence="1" id="KW-0732">Signal</keyword>
<keyword evidence="3" id="KW-1185">Reference proteome</keyword>
<gene>
    <name evidence="2" type="ORF">BINO364_LOCUS9975</name>
</gene>
<dbReference type="InterPro" id="IPR005055">
    <property type="entry name" value="A10/PebIII"/>
</dbReference>
<feature type="signal peptide" evidence="1">
    <location>
        <begin position="1"/>
        <end position="19"/>
    </location>
</feature>
<name>A0A8J9VD58_9NEOP</name>
<dbReference type="Gene3D" id="1.10.2080.10">
    <property type="entry name" value="Insect odorant-binding protein A10/Ejaculatory bulb-specific protein 3"/>
    <property type="match status" value="1"/>
</dbReference>
<sequence>MQLVIFAATLLASIVITQAQINADRLDRVNIDEILANKRLLIAYIKCTLDTGRCTSEGRELKSHITEALQKGCDSCTEDQKNSVRKVISHLINNEQDYWKELVQKYDSEGVFSKKYEDELRAL</sequence>
<feature type="chain" id="PRO_5035462869" description="Chemosensory protein" evidence="1">
    <location>
        <begin position="20"/>
        <end position="123"/>
    </location>
</feature>
<dbReference type="PANTHER" id="PTHR11257">
    <property type="entry name" value="CHEMOSENSORY PROTEIN-RELATED"/>
    <property type="match status" value="1"/>
</dbReference>
<evidence type="ECO:0008006" key="4">
    <source>
        <dbReference type="Google" id="ProtNLM"/>
    </source>
</evidence>